<keyword evidence="2" id="KW-0732">Signal</keyword>
<gene>
    <name evidence="3" type="ORF">P43SY_000124</name>
</gene>
<proteinExistence type="predicted"/>
<dbReference type="PROSITE" id="PS51257">
    <property type="entry name" value="PROKAR_LIPOPROTEIN"/>
    <property type="match status" value="1"/>
</dbReference>
<evidence type="ECO:0000256" key="1">
    <source>
        <dbReference type="SAM" id="MobiDB-lite"/>
    </source>
</evidence>
<evidence type="ECO:0000313" key="4">
    <source>
        <dbReference type="Proteomes" id="UP001209570"/>
    </source>
</evidence>
<feature type="region of interest" description="Disordered" evidence="1">
    <location>
        <begin position="298"/>
        <end position="429"/>
    </location>
</feature>
<feature type="chain" id="PRO_5042009056" evidence="2">
    <location>
        <begin position="21"/>
        <end position="429"/>
    </location>
</feature>
<comment type="caution">
    <text evidence="3">The sequence shown here is derived from an EMBL/GenBank/DDBJ whole genome shotgun (WGS) entry which is preliminary data.</text>
</comment>
<protein>
    <submittedName>
        <fullName evidence="3">Uncharacterized protein</fullName>
    </submittedName>
</protein>
<feature type="signal peptide" evidence="2">
    <location>
        <begin position="1"/>
        <end position="20"/>
    </location>
</feature>
<organism evidence="3 4">
    <name type="scientific">Pythium insidiosum</name>
    <name type="common">Pythiosis disease agent</name>
    <dbReference type="NCBI Taxonomy" id="114742"/>
    <lineage>
        <taxon>Eukaryota</taxon>
        <taxon>Sar</taxon>
        <taxon>Stramenopiles</taxon>
        <taxon>Oomycota</taxon>
        <taxon>Peronosporomycetes</taxon>
        <taxon>Pythiales</taxon>
        <taxon>Pythiaceae</taxon>
        <taxon>Pythium</taxon>
    </lineage>
</organism>
<name>A0AAD5MAP0_PYTIN</name>
<dbReference type="AlphaFoldDB" id="A0AAD5MAP0"/>
<feature type="compositionally biased region" description="Basic residues" evidence="1">
    <location>
        <begin position="364"/>
        <end position="381"/>
    </location>
</feature>
<feature type="compositionally biased region" description="Basic residues" evidence="1">
    <location>
        <begin position="416"/>
        <end position="429"/>
    </location>
</feature>
<feature type="compositionally biased region" description="Basic and acidic residues" evidence="1">
    <location>
        <begin position="300"/>
        <end position="310"/>
    </location>
</feature>
<evidence type="ECO:0000313" key="3">
    <source>
        <dbReference type="EMBL" id="KAJ0400854.1"/>
    </source>
</evidence>
<dbReference type="PANTHER" id="PTHR21515">
    <property type="entry name" value="MAJOR SPERM PROTEIN"/>
    <property type="match status" value="1"/>
</dbReference>
<keyword evidence="4" id="KW-1185">Reference proteome</keyword>
<accession>A0AAD5MAP0</accession>
<evidence type="ECO:0000256" key="2">
    <source>
        <dbReference type="SAM" id="SignalP"/>
    </source>
</evidence>
<dbReference type="PANTHER" id="PTHR21515:SF6">
    <property type="entry name" value="PEPTIDASE M23"/>
    <property type="match status" value="1"/>
</dbReference>
<dbReference type="Proteomes" id="UP001209570">
    <property type="component" value="Unassembled WGS sequence"/>
</dbReference>
<sequence>MTMRLLPLLLALLAVSMATATASGCQYHEGDALVDRLEALLPPCLRHAAAVDELQDLVITNELSRPRRPLAIAAFSSDSEALDGLAASLAGAYFGARRDGMRVVDVLELGLGLGDDDDAAVRHAKQTLRRALASTLQRCPRRSLLVLRRADALAGASLPVLDVLLDPLNGERATLQDPATGQELDSRGLVVLLLFRVDADADADADAAPTRHSWREFLMARWRDHGPVHEAFTPQAVVGRLTAGVRLLPGTTEPDECHGGDRAPAGAAVQWTFTAVLAALVLLVKAKGWAALRRALQKTPRKEEAAKPDVDAVSTKQQQQNEVDEKTKKEEEKTEEKAVKEEEKTEEKMKTEEKTEMKTEKKTEKKTKNKKEKTQKKKAEKKKKEEKEEEEAEEKLAAPEAAPVDKDAAASTSKGPTRRPRRASRGRLE</sequence>
<dbReference type="EMBL" id="JAKCXM010000144">
    <property type="protein sequence ID" value="KAJ0400854.1"/>
    <property type="molecule type" value="Genomic_DNA"/>
</dbReference>
<feature type="compositionally biased region" description="Basic and acidic residues" evidence="1">
    <location>
        <begin position="323"/>
        <end position="363"/>
    </location>
</feature>
<reference evidence="3" key="1">
    <citation type="submission" date="2021-12" db="EMBL/GenBank/DDBJ databases">
        <title>Prjna785345.</title>
        <authorList>
            <person name="Rujirawat T."/>
            <person name="Krajaejun T."/>
        </authorList>
    </citation>
    <scope>NUCLEOTIDE SEQUENCE</scope>
    <source>
        <strain evidence="3">Pi057C3</strain>
    </source>
</reference>